<keyword evidence="1" id="KW-0812">Transmembrane</keyword>
<dbReference type="EMBL" id="QNUL01000012">
    <property type="protein sequence ID" value="REA60192.1"/>
    <property type="molecule type" value="Genomic_DNA"/>
</dbReference>
<comment type="caution">
    <text evidence="2">The sequence shown here is derived from an EMBL/GenBank/DDBJ whole genome shotgun (WGS) entry which is preliminary data.</text>
</comment>
<organism evidence="2 3">
    <name type="scientific">Dyadobacter luteus</name>
    <dbReference type="NCBI Taxonomy" id="2259619"/>
    <lineage>
        <taxon>Bacteria</taxon>
        <taxon>Pseudomonadati</taxon>
        <taxon>Bacteroidota</taxon>
        <taxon>Cytophagia</taxon>
        <taxon>Cytophagales</taxon>
        <taxon>Spirosomataceae</taxon>
        <taxon>Dyadobacter</taxon>
    </lineage>
</organism>
<evidence type="ECO:0000313" key="2">
    <source>
        <dbReference type="EMBL" id="REA60192.1"/>
    </source>
</evidence>
<proteinExistence type="predicted"/>
<keyword evidence="1" id="KW-1133">Transmembrane helix</keyword>
<evidence type="ECO:0000256" key="1">
    <source>
        <dbReference type="SAM" id="Phobius"/>
    </source>
</evidence>
<gene>
    <name evidence="2" type="ORF">DSL64_16090</name>
</gene>
<accession>A0A3D8Y9N7</accession>
<dbReference type="Proteomes" id="UP000256373">
    <property type="component" value="Unassembled WGS sequence"/>
</dbReference>
<dbReference type="AlphaFoldDB" id="A0A3D8Y9N7"/>
<feature type="transmembrane region" description="Helical" evidence="1">
    <location>
        <begin position="62"/>
        <end position="82"/>
    </location>
</feature>
<name>A0A3D8Y9N7_9BACT</name>
<evidence type="ECO:0000313" key="3">
    <source>
        <dbReference type="Proteomes" id="UP000256373"/>
    </source>
</evidence>
<feature type="transmembrane region" description="Helical" evidence="1">
    <location>
        <begin position="94"/>
        <end position="116"/>
    </location>
</feature>
<reference evidence="2 3" key="1">
    <citation type="submission" date="2018-07" db="EMBL/GenBank/DDBJ databases">
        <title>Dyadobacter roseus sp. nov., isolated from rose rhizosphere soil.</title>
        <authorList>
            <person name="Chen L."/>
        </authorList>
    </citation>
    <scope>NUCLEOTIDE SEQUENCE [LARGE SCALE GENOMIC DNA]</scope>
    <source>
        <strain evidence="2 3">RS19</strain>
    </source>
</reference>
<keyword evidence="3" id="KW-1185">Reference proteome</keyword>
<protein>
    <submittedName>
        <fullName evidence="2">Uncharacterized protein</fullName>
    </submittedName>
</protein>
<feature type="transmembrane region" description="Helical" evidence="1">
    <location>
        <begin position="122"/>
        <end position="143"/>
    </location>
</feature>
<keyword evidence="1" id="KW-0472">Membrane</keyword>
<sequence length="156" mass="17509">MGLHKSNTKASCVELKCTPIIVALLDSKFQLFLKELPGFLSIRLSADGLVHFEKIIQFRTEIQILILWVSAAFVIFLTAFAVGSRFSKNGNAEFYSVIVFVNILPFGLTGLGLAFLTKPMVMIEFIITIIISTILFSGSVYFLKNGLQIIRRYFFS</sequence>